<dbReference type="EMBL" id="BGZK01000898">
    <property type="protein sequence ID" value="GBP64464.1"/>
    <property type="molecule type" value="Genomic_DNA"/>
</dbReference>
<protein>
    <submittedName>
        <fullName evidence="2">Uncharacterized protein</fullName>
    </submittedName>
</protein>
<organism evidence="2 3">
    <name type="scientific">Eumeta variegata</name>
    <name type="common">Bagworm moth</name>
    <name type="synonym">Eumeta japonica</name>
    <dbReference type="NCBI Taxonomy" id="151549"/>
    <lineage>
        <taxon>Eukaryota</taxon>
        <taxon>Metazoa</taxon>
        <taxon>Ecdysozoa</taxon>
        <taxon>Arthropoda</taxon>
        <taxon>Hexapoda</taxon>
        <taxon>Insecta</taxon>
        <taxon>Pterygota</taxon>
        <taxon>Neoptera</taxon>
        <taxon>Endopterygota</taxon>
        <taxon>Lepidoptera</taxon>
        <taxon>Glossata</taxon>
        <taxon>Ditrysia</taxon>
        <taxon>Tineoidea</taxon>
        <taxon>Psychidae</taxon>
        <taxon>Oiketicinae</taxon>
        <taxon>Eumeta</taxon>
    </lineage>
</organism>
<dbReference type="Proteomes" id="UP000299102">
    <property type="component" value="Unassembled WGS sequence"/>
</dbReference>
<accession>A0A4C1XPG1</accession>
<evidence type="ECO:0000313" key="3">
    <source>
        <dbReference type="Proteomes" id="UP000299102"/>
    </source>
</evidence>
<evidence type="ECO:0000256" key="1">
    <source>
        <dbReference type="SAM" id="MobiDB-lite"/>
    </source>
</evidence>
<proteinExistence type="predicted"/>
<evidence type="ECO:0000313" key="2">
    <source>
        <dbReference type="EMBL" id="GBP64464.1"/>
    </source>
</evidence>
<feature type="region of interest" description="Disordered" evidence="1">
    <location>
        <begin position="1"/>
        <end position="41"/>
    </location>
</feature>
<feature type="compositionally biased region" description="Low complexity" evidence="1">
    <location>
        <begin position="18"/>
        <end position="36"/>
    </location>
</feature>
<gene>
    <name evidence="2" type="ORF">EVAR_46228_1</name>
</gene>
<name>A0A4C1XPG1_EUMVA</name>
<reference evidence="2 3" key="1">
    <citation type="journal article" date="2019" name="Commun. Biol.">
        <title>The bagworm genome reveals a unique fibroin gene that provides high tensile strength.</title>
        <authorList>
            <person name="Kono N."/>
            <person name="Nakamura H."/>
            <person name="Ohtoshi R."/>
            <person name="Tomita M."/>
            <person name="Numata K."/>
            <person name="Arakawa K."/>
        </authorList>
    </citation>
    <scope>NUCLEOTIDE SEQUENCE [LARGE SCALE GENOMIC DNA]</scope>
</reference>
<sequence>MRASERHASLPLGHGSSRPQQLGPRAPRARRAGSPPHRCGEPAAFLSRHRMKSFITMLFPILSSKSTPSLSQSQALFRRSFRPRSCSRFQSITFSNPNHITNK</sequence>
<keyword evidence="3" id="KW-1185">Reference proteome</keyword>
<dbReference type="AlphaFoldDB" id="A0A4C1XPG1"/>
<comment type="caution">
    <text evidence="2">The sequence shown here is derived from an EMBL/GenBank/DDBJ whole genome shotgun (WGS) entry which is preliminary data.</text>
</comment>